<dbReference type="PROSITE" id="PS00161">
    <property type="entry name" value="ISOCITRATE_LYASE"/>
    <property type="match status" value="1"/>
</dbReference>
<dbReference type="Gene3D" id="3.20.20.60">
    <property type="entry name" value="Phosphoenolpyruvate-binding domains"/>
    <property type="match status" value="2"/>
</dbReference>
<dbReference type="InterPro" id="IPR015813">
    <property type="entry name" value="Pyrv/PenolPyrv_kinase-like_dom"/>
</dbReference>
<organism evidence="2 3">
    <name type="scientific">Fonsecaea multimorphosa CBS 102226</name>
    <dbReference type="NCBI Taxonomy" id="1442371"/>
    <lineage>
        <taxon>Eukaryota</taxon>
        <taxon>Fungi</taxon>
        <taxon>Dikarya</taxon>
        <taxon>Ascomycota</taxon>
        <taxon>Pezizomycotina</taxon>
        <taxon>Eurotiomycetes</taxon>
        <taxon>Chaetothyriomycetidae</taxon>
        <taxon>Chaetothyriales</taxon>
        <taxon>Herpotrichiellaceae</taxon>
        <taxon>Fonsecaea</taxon>
    </lineage>
</organism>
<dbReference type="VEuPathDB" id="FungiDB:Z520_01386"/>
<dbReference type="InterPro" id="IPR040442">
    <property type="entry name" value="Pyrv_kinase-like_dom_sf"/>
</dbReference>
<evidence type="ECO:0000313" key="2">
    <source>
        <dbReference type="EMBL" id="KIY02921.1"/>
    </source>
</evidence>
<dbReference type="InterPro" id="IPR018523">
    <property type="entry name" value="Isocitrate_lyase_ph_CS"/>
</dbReference>
<dbReference type="InterPro" id="IPR039556">
    <property type="entry name" value="ICL/PEPM"/>
</dbReference>
<sequence length="260" mass="28010">MAAIRTITPMTAAARLRGYLADPSKTLMCPGVYDGLSARMALREGFDCLYMTGSGAVMVGRTVAQYMQAGVAALHLEDQVQNKRCGHLRNKELVSEEIYLSRIRAAVNMREKLLGDIVIIARTDALQSLGFEACIERLQKAVGVGADVVFLEGVETKEQAAELCRRLHPTPALYNAVSGGVSPNISVAEARELGFKIVIFPSVSTRQVVEGLSQVLRDLKENGALPKTSTTPKNVFELCGLQEAIDFDTAAGGSMYTNGV</sequence>
<keyword evidence="3" id="KW-1185">Reference proteome</keyword>
<evidence type="ECO:0008006" key="4">
    <source>
        <dbReference type="Google" id="ProtNLM"/>
    </source>
</evidence>
<dbReference type="STRING" id="1442371.A0A0D2HM46"/>
<evidence type="ECO:0000313" key="3">
    <source>
        <dbReference type="Proteomes" id="UP000053411"/>
    </source>
</evidence>
<protein>
    <recommendedName>
        <fullName evidence="4">Carboxyvinyl-carboxyphosphonate phosphorylmutase</fullName>
    </recommendedName>
</protein>
<dbReference type="GeneID" id="27707132"/>
<comment type="catalytic activity">
    <reaction evidence="1">
        <text>(2S,3R)-3-hydroxybutane-1,2,3-tricarboxylate = pyruvate + succinate</text>
        <dbReference type="Rhea" id="RHEA:16809"/>
        <dbReference type="ChEBI" id="CHEBI:15361"/>
        <dbReference type="ChEBI" id="CHEBI:30031"/>
        <dbReference type="ChEBI" id="CHEBI:57429"/>
        <dbReference type="EC" id="4.1.3.30"/>
    </reaction>
</comment>
<dbReference type="Pfam" id="PF13714">
    <property type="entry name" value="PEP_mutase"/>
    <property type="match status" value="1"/>
</dbReference>
<gene>
    <name evidence="2" type="ORF">Z520_01386</name>
</gene>
<name>A0A0D2HM46_9EURO</name>
<evidence type="ECO:0000256" key="1">
    <source>
        <dbReference type="ARBA" id="ARBA00001050"/>
    </source>
</evidence>
<dbReference type="CDD" id="cd00377">
    <property type="entry name" value="ICL_PEPM"/>
    <property type="match status" value="1"/>
</dbReference>
<dbReference type="EMBL" id="KN848063">
    <property type="protein sequence ID" value="KIY02921.1"/>
    <property type="molecule type" value="Genomic_DNA"/>
</dbReference>
<accession>A0A0D2HM46</accession>
<dbReference type="AlphaFoldDB" id="A0A0D2HM46"/>
<dbReference type="GO" id="GO:0046421">
    <property type="term" value="F:methylisocitrate lyase activity"/>
    <property type="evidence" value="ECO:0007669"/>
    <property type="project" value="UniProtKB-EC"/>
</dbReference>
<dbReference type="SUPFAM" id="SSF51621">
    <property type="entry name" value="Phosphoenolpyruvate/pyruvate domain"/>
    <property type="match status" value="1"/>
</dbReference>
<dbReference type="PANTHER" id="PTHR42905:SF2">
    <property type="entry name" value="PHOSPHOENOLPYRUVATE CARBOXYLASE FAMILY PROTEIN"/>
    <property type="match status" value="1"/>
</dbReference>
<proteinExistence type="predicted"/>
<dbReference type="OrthoDB" id="1923844at2759"/>
<dbReference type="RefSeq" id="XP_016637043.1">
    <property type="nucleotide sequence ID" value="XM_016771904.1"/>
</dbReference>
<reference evidence="2 3" key="1">
    <citation type="submission" date="2015-01" db="EMBL/GenBank/DDBJ databases">
        <title>The Genome Sequence of Fonsecaea multimorphosa CBS 102226.</title>
        <authorList>
            <consortium name="The Broad Institute Genomics Platform"/>
            <person name="Cuomo C."/>
            <person name="de Hoog S."/>
            <person name="Gorbushina A."/>
            <person name="Stielow B."/>
            <person name="Teixiera M."/>
            <person name="Abouelleil A."/>
            <person name="Chapman S.B."/>
            <person name="Priest M."/>
            <person name="Young S.K."/>
            <person name="Wortman J."/>
            <person name="Nusbaum C."/>
            <person name="Birren B."/>
        </authorList>
    </citation>
    <scope>NUCLEOTIDE SEQUENCE [LARGE SCALE GENOMIC DNA]</scope>
    <source>
        <strain evidence="2 3">CBS 102226</strain>
    </source>
</reference>
<dbReference type="Proteomes" id="UP000053411">
    <property type="component" value="Unassembled WGS sequence"/>
</dbReference>
<dbReference type="PANTHER" id="PTHR42905">
    <property type="entry name" value="PHOSPHOENOLPYRUVATE CARBOXYLASE"/>
    <property type="match status" value="1"/>
</dbReference>